<dbReference type="SMART" id="SM00408">
    <property type="entry name" value="IGc2"/>
    <property type="match status" value="2"/>
</dbReference>
<dbReference type="FunFam" id="2.60.40.10:FF:000357">
    <property type="entry name" value="Fc receptor like 1"/>
    <property type="match status" value="1"/>
</dbReference>
<accession>A0A7J6DGN5</accession>
<keyword evidence="9" id="KW-0812">Transmembrane</keyword>
<evidence type="ECO:0000313" key="13">
    <source>
        <dbReference type="Proteomes" id="UP000579812"/>
    </source>
</evidence>
<gene>
    <name evidence="12" type="ORF">G5714_000282</name>
</gene>
<evidence type="ECO:0000256" key="7">
    <source>
        <dbReference type="ARBA" id="ARBA00023319"/>
    </source>
</evidence>
<feature type="region of interest" description="Disordered" evidence="8">
    <location>
        <begin position="388"/>
        <end position="410"/>
    </location>
</feature>
<evidence type="ECO:0000313" key="12">
    <source>
        <dbReference type="EMBL" id="KAF4118231.1"/>
    </source>
</evidence>
<evidence type="ECO:0000256" key="10">
    <source>
        <dbReference type="SAM" id="SignalP"/>
    </source>
</evidence>
<evidence type="ECO:0000256" key="9">
    <source>
        <dbReference type="SAM" id="Phobius"/>
    </source>
</evidence>
<reference evidence="12 13" key="1">
    <citation type="submission" date="2020-04" db="EMBL/GenBank/DDBJ databases">
        <title>Chromosome-level genome assembly of a cyprinid fish Onychostoma macrolepis by integration of Nanopore Sequencing, Bionano and Hi-C technology.</title>
        <authorList>
            <person name="Wang D."/>
        </authorList>
    </citation>
    <scope>NUCLEOTIDE SEQUENCE [LARGE SCALE GENOMIC DNA]</scope>
    <source>
        <strain evidence="12">SWU-2019</strain>
        <tissue evidence="12">Muscle</tissue>
    </source>
</reference>
<keyword evidence="6" id="KW-0325">Glycoprotein</keyword>
<evidence type="ECO:0000256" key="3">
    <source>
        <dbReference type="ARBA" id="ARBA00022729"/>
    </source>
</evidence>
<feature type="region of interest" description="Disordered" evidence="8">
    <location>
        <begin position="347"/>
        <end position="370"/>
    </location>
</feature>
<dbReference type="Proteomes" id="UP000579812">
    <property type="component" value="Unassembled WGS sequence"/>
</dbReference>
<evidence type="ECO:0000259" key="11">
    <source>
        <dbReference type="PROSITE" id="PS50835"/>
    </source>
</evidence>
<keyword evidence="13" id="KW-1185">Reference proteome</keyword>
<comment type="subcellular location">
    <subcellularLocation>
        <location evidence="1">Cell membrane</location>
    </subcellularLocation>
</comment>
<dbReference type="SMART" id="SM00409">
    <property type="entry name" value="IG"/>
    <property type="match status" value="3"/>
</dbReference>
<comment type="caution">
    <text evidence="12">The sequence shown here is derived from an EMBL/GenBank/DDBJ whole genome shotgun (WGS) entry which is preliminary data.</text>
</comment>
<dbReference type="EMBL" id="JAAMOB010000001">
    <property type="protein sequence ID" value="KAF4118231.1"/>
    <property type="molecule type" value="Genomic_DNA"/>
</dbReference>
<dbReference type="AlphaFoldDB" id="A0A7J6DGN5"/>
<dbReference type="InterPro" id="IPR007110">
    <property type="entry name" value="Ig-like_dom"/>
</dbReference>
<dbReference type="Pfam" id="PF00047">
    <property type="entry name" value="ig"/>
    <property type="match status" value="1"/>
</dbReference>
<evidence type="ECO:0000256" key="8">
    <source>
        <dbReference type="SAM" id="MobiDB-lite"/>
    </source>
</evidence>
<dbReference type="Gene3D" id="2.60.40.10">
    <property type="entry name" value="Immunoglobulins"/>
    <property type="match status" value="3"/>
</dbReference>
<dbReference type="Pfam" id="PF13895">
    <property type="entry name" value="Ig_2"/>
    <property type="match status" value="1"/>
</dbReference>
<evidence type="ECO:0000256" key="1">
    <source>
        <dbReference type="ARBA" id="ARBA00004236"/>
    </source>
</evidence>
<evidence type="ECO:0000256" key="6">
    <source>
        <dbReference type="ARBA" id="ARBA00023180"/>
    </source>
</evidence>
<feature type="domain" description="Ig-like" evidence="11">
    <location>
        <begin position="224"/>
        <end position="305"/>
    </location>
</feature>
<feature type="domain" description="Ig-like" evidence="11">
    <location>
        <begin position="131"/>
        <end position="219"/>
    </location>
</feature>
<dbReference type="InterPro" id="IPR003599">
    <property type="entry name" value="Ig_sub"/>
</dbReference>
<keyword evidence="9" id="KW-1133">Transmembrane helix</keyword>
<dbReference type="PANTHER" id="PTHR46013">
    <property type="entry name" value="VASCULAR CELL ADHESION MOLECULE 1"/>
    <property type="match status" value="1"/>
</dbReference>
<dbReference type="InterPro" id="IPR036179">
    <property type="entry name" value="Ig-like_dom_sf"/>
</dbReference>
<dbReference type="InterPro" id="IPR013783">
    <property type="entry name" value="Ig-like_fold"/>
</dbReference>
<keyword evidence="3 10" id="KW-0732">Signal</keyword>
<evidence type="ECO:0000256" key="2">
    <source>
        <dbReference type="ARBA" id="ARBA00022475"/>
    </source>
</evidence>
<keyword evidence="2" id="KW-1003">Cell membrane</keyword>
<evidence type="ECO:0000256" key="4">
    <source>
        <dbReference type="ARBA" id="ARBA00023136"/>
    </source>
</evidence>
<sequence>MNPAGYSEQRMICLFSLISLLMIPVIFSQEWSVQYLNMKKCALKDSTINLSGSYKHPDRLTVTEIFWTVNPNKGEEPVNLLNHPDYSGRVQFLQKDQTLILSLSNVKHEDEAQYCIRILTDIKKERYFGYPGIELNVTELRVEIPEEVVEGESPVLFCKTTCDLSDKTDFTWYKNSKRVSESIGSNQLLLRSVSSDDTGNYSCAVRDQKHLSSPALTLSVRYPPKSVSVSISASGEIVEGDSVTLSCSSDSNPPALIFSWFKENQTSAVGSGQSFIISSFNSSHSGRYYCEAQNQHGSQRSASVSVSVKESSSSLIRVTVGITAAVVLTSVILLVFIGLLIRRKRATPSEEQKHGGSGHNKTLESPEDAYMSLEPKSRCAEYDTLDNMKRSCENTDDPEAQDPIYYNSDD</sequence>
<feature type="chain" id="PRO_5029660802" description="Ig-like domain-containing protein" evidence="10">
    <location>
        <begin position="29"/>
        <end position="410"/>
    </location>
</feature>
<keyword evidence="4 9" id="KW-0472">Membrane</keyword>
<dbReference type="InterPro" id="IPR003598">
    <property type="entry name" value="Ig_sub2"/>
</dbReference>
<feature type="transmembrane region" description="Helical" evidence="9">
    <location>
        <begin position="315"/>
        <end position="341"/>
    </location>
</feature>
<feature type="signal peptide" evidence="10">
    <location>
        <begin position="1"/>
        <end position="28"/>
    </location>
</feature>
<dbReference type="GO" id="GO:0005886">
    <property type="term" value="C:plasma membrane"/>
    <property type="evidence" value="ECO:0007669"/>
    <property type="project" value="UniProtKB-SubCell"/>
</dbReference>
<proteinExistence type="predicted"/>
<dbReference type="PANTHER" id="PTHR46013:SF4">
    <property type="entry name" value="B-CELL RECEPTOR CD22-RELATED"/>
    <property type="match status" value="1"/>
</dbReference>
<dbReference type="SUPFAM" id="SSF48726">
    <property type="entry name" value="Immunoglobulin"/>
    <property type="match status" value="3"/>
</dbReference>
<keyword evidence="5" id="KW-1015">Disulfide bond</keyword>
<dbReference type="PROSITE" id="PS50835">
    <property type="entry name" value="IG_LIKE"/>
    <property type="match status" value="2"/>
</dbReference>
<dbReference type="InterPro" id="IPR013151">
    <property type="entry name" value="Immunoglobulin_dom"/>
</dbReference>
<keyword evidence="7" id="KW-0393">Immunoglobulin domain</keyword>
<protein>
    <recommendedName>
        <fullName evidence="11">Ig-like domain-containing protein</fullName>
    </recommendedName>
</protein>
<organism evidence="12 13">
    <name type="scientific">Onychostoma macrolepis</name>
    <dbReference type="NCBI Taxonomy" id="369639"/>
    <lineage>
        <taxon>Eukaryota</taxon>
        <taxon>Metazoa</taxon>
        <taxon>Chordata</taxon>
        <taxon>Craniata</taxon>
        <taxon>Vertebrata</taxon>
        <taxon>Euteleostomi</taxon>
        <taxon>Actinopterygii</taxon>
        <taxon>Neopterygii</taxon>
        <taxon>Teleostei</taxon>
        <taxon>Ostariophysi</taxon>
        <taxon>Cypriniformes</taxon>
        <taxon>Cyprinidae</taxon>
        <taxon>Acrossocheilinae</taxon>
        <taxon>Onychostoma</taxon>
    </lineage>
</organism>
<evidence type="ECO:0000256" key="5">
    <source>
        <dbReference type="ARBA" id="ARBA00023157"/>
    </source>
</evidence>
<name>A0A7J6DGN5_9TELE</name>